<dbReference type="NCBIfam" id="NF012211">
    <property type="entry name" value="tand_rpt_95"/>
    <property type="match status" value="10"/>
</dbReference>
<feature type="active site" description="Charge relay system" evidence="8">
    <location>
        <position position="979"/>
    </location>
</feature>
<name>I1X4T0_9BACT</name>
<dbReference type="SUPFAM" id="SSF101898">
    <property type="entry name" value="NHL repeat"/>
    <property type="match status" value="2"/>
</dbReference>
<dbReference type="SUPFAM" id="SSF141072">
    <property type="entry name" value="CalX-like"/>
    <property type="match status" value="3"/>
</dbReference>
<dbReference type="InterPro" id="IPR022398">
    <property type="entry name" value="Peptidase_S8_His-AS"/>
</dbReference>
<dbReference type="Gene3D" id="2.60.40.2810">
    <property type="match status" value="3"/>
</dbReference>
<dbReference type="SMART" id="SM00237">
    <property type="entry name" value="Calx_beta"/>
    <property type="match status" value="3"/>
</dbReference>
<dbReference type="GO" id="GO:0007154">
    <property type="term" value="P:cell communication"/>
    <property type="evidence" value="ECO:0007669"/>
    <property type="project" value="InterPro"/>
</dbReference>
<evidence type="ECO:0000256" key="3">
    <source>
        <dbReference type="ARBA" id="ARBA00022737"/>
    </source>
</evidence>
<feature type="region of interest" description="Disordered" evidence="10">
    <location>
        <begin position="2516"/>
        <end position="2540"/>
    </location>
</feature>
<dbReference type="InterPro" id="IPR034204">
    <property type="entry name" value="PfSUB1-like_cat_dom"/>
</dbReference>
<evidence type="ECO:0000256" key="2">
    <source>
        <dbReference type="ARBA" id="ARBA00022729"/>
    </source>
</evidence>
<comment type="similarity">
    <text evidence="8 9">Belongs to the peptidase S8 family.</text>
</comment>
<dbReference type="EMBL" id="JQ256783">
    <property type="protein sequence ID" value="AFI78505.1"/>
    <property type="molecule type" value="Genomic_DNA"/>
</dbReference>
<dbReference type="GO" id="GO:0004252">
    <property type="term" value="F:serine-type endopeptidase activity"/>
    <property type="evidence" value="ECO:0007669"/>
    <property type="project" value="UniProtKB-UniRule"/>
</dbReference>
<evidence type="ECO:0000256" key="10">
    <source>
        <dbReference type="SAM" id="MobiDB-lite"/>
    </source>
</evidence>
<gene>
    <name evidence="12" type="ORF">ws156A7_0026</name>
</gene>
<dbReference type="CDD" id="cd07473">
    <property type="entry name" value="Peptidases_S8_Subtilisin_like"/>
    <property type="match status" value="1"/>
</dbReference>
<dbReference type="InterPro" id="IPR001258">
    <property type="entry name" value="NHL_repeat"/>
</dbReference>
<organism evidence="12">
    <name type="scientific">uncultured bacterium ws156A7</name>
    <dbReference type="NCBI Taxonomy" id="1131828"/>
    <lineage>
        <taxon>Bacteria</taxon>
        <taxon>environmental samples</taxon>
    </lineage>
</organism>
<evidence type="ECO:0000256" key="1">
    <source>
        <dbReference type="ARBA" id="ARBA00022670"/>
    </source>
</evidence>
<dbReference type="PRINTS" id="PR00723">
    <property type="entry name" value="SUBTILISIN"/>
</dbReference>
<evidence type="ECO:0000313" key="12">
    <source>
        <dbReference type="EMBL" id="AFI78505.1"/>
    </source>
</evidence>
<dbReference type="PROSITE" id="PS51892">
    <property type="entry name" value="SUBTILASE"/>
    <property type="match status" value="1"/>
</dbReference>
<dbReference type="CDD" id="cd05819">
    <property type="entry name" value="NHL"/>
    <property type="match status" value="2"/>
</dbReference>
<dbReference type="InterPro" id="IPR038081">
    <property type="entry name" value="CalX-like_sf"/>
</dbReference>
<reference evidence="12" key="1">
    <citation type="journal article" date="2012" name="ISME J.">
        <title>Roseobacter clade bacteria are abundant in coastal sediments and encode a novel combination of sulfur oxidation genes.</title>
        <authorList>
            <person name="Lenk S."/>
            <person name="Moraru C."/>
            <person name="Hahnke S."/>
            <person name="Arnds J."/>
            <person name="Richter M."/>
            <person name="Kube M."/>
            <person name="Reinhardt R."/>
            <person name="Brinkhoff T."/>
            <person name="Harder J."/>
            <person name="Amann R."/>
            <person name="Mussmann M."/>
        </authorList>
    </citation>
    <scope>NUCLEOTIDE SEQUENCE</scope>
</reference>
<dbReference type="Gene3D" id="2.60.120.260">
    <property type="entry name" value="Galactose-binding domain-like"/>
    <property type="match status" value="1"/>
</dbReference>
<feature type="domain" description="Calx-beta" evidence="11">
    <location>
        <begin position="1400"/>
        <end position="1510"/>
    </location>
</feature>
<sequence>MLTTTISIDDVTVAEGDDAGAFVDVLLPDPNTAESLEGPCEFVFGPDGNMYVADINEVLRYDMTTGDLIDAFVPSDAIGDGAFGLAFSPLDNNLYVANWDGNEVLRYQGPTGPTPGAFIDAFIPDGRIDKAANLLFDGAGTLYVSSIDSDEVLHYDAHGNLIDVVVSAVDGLDDPFDLVFDDNGGLLVASSATSQILRYDIATGTTSVFVPAGSGGLAGAQGLEFGVDGHLYVGCGNQVLRYDGSSGAFDGIFVPSKSAGLMWTGDLMFAPDGDMYVGSYAMKAILKFDGSTGTFLDYFALSPRLTTPRGVEFGPDDSLYVSNWYGRTVKRYDGQSGTFIEHFVSPESGGTSGLAELHFGPDGNLYAVNGVSIVRFNGSTGAFIDTFIPAGEGGLDHPREFIFHTDGMLYVSSRNSESVLRFDSVNGQFIDVFVAPQAGGLDAPTGIAFGPDGNLYVLDRSTGDVFRYNGTNGAFLDVFAAGDGQVVKENVDSLVFGPDGDLYVMSSSEHRVLRYDGATGEYIGDFVSPELGGLFEPYAMAFDSNGSLYVADQGTTAGGHIMRYAPASHATFRVTLSNPSATFVTVDYATSNGTAGAGSDFTTVSGTLTFAPGETSKTIIAPTIDDGAVEGEETFSVTLSNATGGATIDDGDGVATISDNDEPVVTTDPMFSDQWALDNTGQTGGTWDADIDAPAAWAVTTGSTSTVVAVLDTGIDYTHEDLYLNIWLNQGEIPSALASSLSDTDADGLITFRDLNDAANAGYVTDVNGTGYIDAGDLLSDSAWEDGIDADGNGYTDDLVGWDWVNNDNDPMDTNSHGTMVAGLLGAVGDNGVGIAGVTWGVQMMPLKFKYDNPTWTVDAAVGAIDYAVDKGAPISSNSWGDTTGEYIQEIYDAIDRARLAGHLFVASAGNSARDTDTSPRYPANYDLDNIISVAAINHENELASFSNWGATGVDLAAPSPSVLTTYPGNQYGNGSGTSAATPHVAGVAALLHRLNPGWEAPELKGRILSTVDPLASLVGKTVSEGTLNAAGAVADTSLHISDPSVIEGNSGTSSLVFAVTRRGDTTDGITLNWSTEDGTATAGSDYSAASGQVVFSAGETQHSISVTVNGDTDDEDNETLLVTLDLVSGTATIADPTAQGTILNDDTVVFIGDVTVTEGDTTIGHLGPIVSPGGITRAIGMEFDTATGMLYMASATDSNVLRYDTNTGEVTELIPPNSNGLSTPRDIVIGPDNSLYVASGGTDSVLRFGLDGTFLGTFVQAGSTGLDFPAGLVFDDADNLYVTSFNTDEVFVFDDTGTPVGDGVFIDAAANGGMDKPTFIAFDDQGILYVTDRASQSVLRFDSNGTLLGSFGETGTSGLSTPLGLAFSPTDGDLYVASFGNDQIMRFDGDTGTLVDVVVDGSSGAPDGAADLVFDQGPNLYASGYYGNEVQRYGALSQAAFPVTLAVPSQRTITVDFSTSDVSATAGSDYSSASGILTFLPGETLRTIVVPTIDDTTIESVETFVLNLSNPSEGASLTDDQGVGTILDDDQHRVLVTPSSGLVTAEYGVTAEFDVVLGRAPVANVTIDLSSSIPSEALISTASSGSPAANLSMTFAPQDWDVPQKVTVTGIDDGVDDGDTPYTIVLSAATSSDPDYAGVDPDDVSGTNFEFESIEIQVEAYIDGRDQLILQGNTAQWHHFDAIVVRSAPTIISTTLNGHVMLDRLEWYPEWPDASGPTDPLQNVDTHSLAEDILAPALPNTSMDVALEIIESREAMEIIQSPSAANDYTTVLEFDDIITGGAAWYKARLTFAEAYEPELLFVDSFENGEWDGKWVEDSQYDWFDSTQRETDGSYSAEVDGRATDATLTMAQPVDMTPYGSAELTFDWYIESGFDSGEYLALDFSSDDSNWTEIKRLRGNVDQENTWHHETIELDPAYQTDNFKIRYRAYVSRYNEDANVDNVQLWATSLAAPPNYGPVASNDAYSVDEDDVLTVAGPGVLDNDTDQDLDPLTAHLITDVSSGALALNANGSFTYTPNANFNGTDNFTYQAFDGTDYSNTATVMITVNPVNDAPVANDHSPATDEDIALAITLTGSDVDGDSLTFTVVGGPSNGVLSGTAPNLTYTPAADFNGADSFTYKVNDGTVYSDVATISITVNPVNDTPEADPQSVSTAEDTARAITLTGSDIDGDPLTYSIVIGPTDGILSGTAPNLTYTPAADFNGSDSFAFVANDGTVDSAAAVVSITITPENDAPVANGQAVNTAEDTAKAITLTGSDVDGDALTYIVVSDPAHGMLTGTAPSLTYTPDGDYNGSDSFTFKVNDGTVDSGLATVNITIDPVNDAPTISDIVDQTTDEDTATGALAFTIGDLETSPDLLTVSGDSSNTTLVPSGNIVFGGSGANRTVTVTPADDQYGTATISVTVDDGTDTTVDTFLVTVSAANDAPVADDQSLAAKEDTDKAITLTASDVDGDSLGYSVVTSPTNGSLSGTAPNLTYTPNTGYTGPDSFTFKANDGTVDSNEATVSITVAENNAPVADPQSVSADEDSSTAITLTGSDPDEDPISYELGTPPQHGTLSGTIPNYTYTPNADFNGSDSFTFIVNDGTDDSAEATVSITVNPVNDIPTADGQSQSTDEDIPLAVTLTGSDIDGDSLTFLVVDGPSNGTLSGTVPNLTYTPDGNFHGADSFTFKVNDGTVDSALATVVITVNSVNDAPVADAQSVSTPEDTAKAITLTGSDVDGDALTYTVVTDPSSGSLSGTAPNLTYTPNGDFHSADSFTFKVNDGTIDSAVATVDITISPVNDAPGADSQSVSTSEDTAKPITLTASDIDGDGLLFAVATPPSHGSLSGSGASLTYTPDADYHGSDSFTFVANDGTVDSAEATVSITIASVNDAPVADAQSVTTDQDTVLDITLTASDVDGESLSFAVVTPPGNGTLSGAAPDLTYTPDPGHSGPDSFTFVANDGSVDSAETTITIDVTPVASGPKLSHGVASNVGSNGWTDVDLGQSYTSMVVIATPNYDSGDAPGVVRIQNADSSSFQVRVDPAGGADLSGVDVHYVVVEEGEYTVAEHGVKMEAVKFTSTVTDENNSWVGEPKSYANSYSNPVVLGQVMTYNDPAWSVFWACGSNRSTPPTSSALKVGKHVGEDSDTTRANETIGYIVLETSTSGTAEIEGLRYVAALGGDSIRGVDNGTGYNYSYSAMPYSKAAVVTMAAMDGGNGGWAVLYGNDPITPTGNTLKLVIDEDRANDSERKHTTEQVAYLIIDPPIEAASESSDPLQQGPYFAFLATVPQEALADRVAVGFEHDLPVAGQLNATAVDTAIVSDSPGIGILARPESVPRNSQIASWLGEIADEMGPYSLDDELLEDLALAIL</sequence>
<dbReference type="Gene3D" id="2.60.40.2030">
    <property type="match status" value="3"/>
</dbReference>
<evidence type="ECO:0000256" key="8">
    <source>
        <dbReference type="PROSITE-ProRule" id="PRU01240"/>
    </source>
</evidence>
<protein>
    <submittedName>
        <fullName evidence="12">Serine proteinase protein</fullName>
    </submittedName>
</protein>
<dbReference type="PROSITE" id="PS00136">
    <property type="entry name" value="SUBTILASE_ASP"/>
    <property type="match status" value="1"/>
</dbReference>
<keyword evidence="5 8" id="KW-0720">Serine protease</keyword>
<dbReference type="InterPro" id="IPR023828">
    <property type="entry name" value="Peptidase_S8_Ser-AS"/>
</dbReference>
<dbReference type="Gene3D" id="3.40.50.200">
    <property type="entry name" value="Peptidase S8/S53 domain"/>
    <property type="match status" value="1"/>
</dbReference>
<evidence type="ECO:0000259" key="11">
    <source>
        <dbReference type="SMART" id="SM00237"/>
    </source>
</evidence>
<dbReference type="Gene3D" id="2.40.10.500">
    <property type="match status" value="4"/>
</dbReference>
<proteinExistence type="inferred from homology"/>
<feature type="domain" description="Calx-beta" evidence="11">
    <location>
        <begin position="537"/>
        <end position="640"/>
    </location>
</feature>
<dbReference type="Pfam" id="PF17963">
    <property type="entry name" value="Big_9"/>
    <property type="match status" value="10"/>
</dbReference>
<evidence type="ECO:0000256" key="4">
    <source>
        <dbReference type="ARBA" id="ARBA00022801"/>
    </source>
</evidence>
<dbReference type="InterPro" id="IPR018247">
    <property type="entry name" value="EF_Hand_1_Ca_BS"/>
</dbReference>
<evidence type="ECO:0000256" key="7">
    <source>
        <dbReference type="PROSITE-ProRule" id="PRU00504"/>
    </source>
</evidence>
<dbReference type="PANTHER" id="PTHR40274">
    <property type="entry name" value="VIRGINIAMYCIN B LYASE"/>
    <property type="match status" value="1"/>
</dbReference>
<keyword evidence="3" id="KW-0677">Repeat</keyword>
<dbReference type="Pfam" id="PF00082">
    <property type="entry name" value="Peptidase_S8"/>
    <property type="match status" value="1"/>
</dbReference>
<dbReference type="PROSITE" id="PS00138">
    <property type="entry name" value="SUBTILASE_SER"/>
    <property type="match status" value="1"/>
</dbReference>
<dbReference type="InterPro" id="IPR015500">
    <property type="entry name" value="Peptidase_S8_subtilisin-rel"/>
</dbReference>
<keyword evidence="4 8" id="KW-0378">Hydrolase</keyword>
<evidence type="ECO:0000256" key="6">
    <source>
        <dbReference type="ARBA" id="ARBA00022837"/>
    </source>
</evidence>
<dbReference type="InterPro" id="IPR000209">
    <property type="entry name" value="Peptidase_S8/S53_dom"/>
</dbReference>
<dbReference type="Pfam" id="PF03160">
    <property type="entry name" value="Calx-beta"/>
    <property type="match status" value="3"/>
</dbReference>
<feature type="repeat" description="NHL" evidence="7">
    <location>
        <begin position="1349"/>
        <end position="1391"/>
    </location>
</feature>
<keyword evidence="2" id="KW-0732">Signal</keyword>
<evidence type="ECO:0000256" key="9">
    <source>
        <dbReference type="RuleBase" id="RU003355"/>
    </source>
</evidence>
<dbReference type="PANTHER" id="PTHR40274:SF3">
    <property type="entry name" value="VIRGINIAMYCIN B LYASE"/>
    <property type="match status" value="1"/>
</dbReference>
<feature type="active site" description="Charge relay system" evidence="8">
    <location>
        <position position="712"/>
    </location>
</feature>
<feature type="domain" description="Calx-beta" evidence="11">
    <location>
        <begin position="1028"/>
        <end position="1126"/>
    </location>
</feature>
<dbReference type="InterPro" id="IPR036852">
    <property type="entry name" value="Peptidase_S8/S53_dom_sf"/>
</dbReference>
<keyword evidence="6" id="KW-0106">Calcium</keyword>
<evidence type="ECO:0000256" key="5">
    <source>
        <dbReference type="ARBA" id="ARBA00022825"/>
    </source>
</evidence>
<dbReference type="InterPro" id="IPR051344">
    <property type="entry name" value="Vgb"/>
</dbReference>
<dbReference type="SUPFAM" id="SSF52743">
    <property type="entry name" value="Subtilisin-like"/>
    <property type="match status" value="1"/>
</dbReference>
<dbReference type="SUPFAM" id="SSF63825">
    <property type="entry name" value="YWTD domain"/>
    <property type="match status" value="1"/>
</dbReference>
<dbReference type="InterPro" id="IPR011042">
    <property type="entry name" value="6-blade_b-propeller_TolB-like"/>
</dbReference>
<dbReference type="GO" id="GO:0016020">
    <property type="term" value="C:membrane"/>
    <property type="evidence" value="ECO:0007669"/>
    <property type="project" value="InterPro"/>
</dbReference>
<dbReference type="GO" id="GO:0006508">
    <property type="term" value="P:proteolysis"/>
    <property type="evidence" value="ECO:0007669"/>
    <property type="project" value="UniProtKB-KW"/>
</dbReference>
<keyword evidence="1 8" id="KW-0645">Protease</keyword>
<dbReference type="InterPro" id="IPR003644">
    <property type="entry name" value="Calx_beta"/>
</dbReference>
<dbReference type="InterPro" id="IPR023827">
    <property type="entry name" value="Peptidase_S8_Asp-AS"/>
</dbReference>
<dbReference type="PROSITE" id="PS00018">
    <property type="entry name" value="EF_HAND_1"/>
    <property type="match status" value="1"/>
</dbReference>
<accession>I1X4T0</accession>
<dbReference type="Gene3D" id="2.120.10.30">
    <property type="entry name" value="TolB, C-terminal domain"/>
    <property type="match status" value="2"/>
</dbReference>
<dbReference type="PROSITE" id="PS51125">
    <property type="entry name" value="NHL"/>
    <property type="match status" value="1"/>
</dbReference>
<dbReference type="PROSITE" id="PS00137">
    <property type="entry name" value="SUBTILASE_HIS"/>
    <property type="match status" value="1"/>
</dbReference>
<feature type="active site" description="Charge relay system" evidence="8">
    <location>
        <position position="817"/>
    </location>
</feature>
<dbReference type="Gene3D" id="2.60.40.3440">
    <property type="match status" value="7"/>
</dbReference>